<dbReference type="SUPFAM" id="SSF46785">
    <property type="entry name" value="Winged helix' DNA-binding domain"/>
    <property type="match status" value="1"/>
</dbReference>
<evidence type="ECO:0000259" key="4">
    <source>
        <dbReference type="PROSITE" id="PS51077"/>
    </source>
</evidence>
<dbReference type="RefSeq" id="WP_189937001.1">
    <property type="nucleotide sequence ID" value="NZ_BNCD01000021.1"/>
</dbReference>
<dbReference type="Gene3D" id="1.10.10.10">
    <property type="entry name" value="Winged helix-like DNA-binding domain superfamily/Winged helix DNA-binding domain"/>
    <property type="match status" value="1"/>
</dbReference>
<dbReference type="GO" id="GO:0003700">
    <property type="term" value="F:DNA-binding transcription factor activity"/>
    <property type="evidence" value="ECO:0007669"/>
    <property type="project" value="TreeGrafter"/>
</dbReference>
<dbReference type="Pfam" id="PF01614">
    <property type="entry name" value="IclR_C"/>
    <property type="match status" value="1"/>
</dbReference>
<evidence type="ECO:0000256" key="3">
    <source>
        <dbReference type="ARBA" id="ARBA00023163"/>
    </source>
</evidence>
<dbReference type="Gene3D" id="3.30.450.40">
    <property type="match status" value="1"/>
</dbReference>
<dbReference type="EMBL" id="BNCD01000021">
    <property type="protein sequence ID" value="GHH86217.1"/>
    <property type="molecule type" value="Genomic_DNA"/>
</dbReference>
<dbReference type="SUPFAM" id="SSF55781">
    <property type="entry name" value="GAF domain-like"/>
    <property type="match status" value="1"/>
</dbReference>
<reference evidence="6" key="1">
    <citation type="journal article" date="2014" name="Int. J. Syst. Evol. Microbiol.">
        <title>Complete genome sequence of Corynebacterium casei LMG S-19264T (=DSM 44701T), isolated from a smear-ripened cheese.</title>
        <authorList>
            <consortium name="US DOE Joint Genome Institute (JGI-PGF)"/>
            <person name="Walter F."/>
            <person name="Albersmeier A."/>
            <person name="Kalinowski J."/>
            <person name="Ruckert C."/>
        </authorList>
    </citation>
    <scope>NUCLEOTIDE SEQUENCE</scope>
    <source>
        <strain evidence="6">JCM 5069</strain>
    </source>
</reference>
<evidence type="ECO:0000256" key="2">
    <source>
        <dbReference type="ARBA" id="ARBA00023125"/>
    </source>
</evidence>
<dbReference type="InterPro" id="IPR050707">
    <property type="entry name" value="HTH_MetabolicPath_Reg"/>
</dbReference>
<dbReference type="InterPro" id="IPR029016">
    <property type="entry name" value="GAF-like_dom_sf"/>
</dbReference>
<name>A0A919L6Y1_9ACTN</name>
<protein>
    <recommendedName>
        <fullName evidence="8">IclR family transcriptional regulator</fullName>
    </recommendedName>
</protein>
<evidence type="ECO:0000313" key="6">
    <source>
        <dbReference type="EMBL" id="GHH86217.1"/>
    </source>
</evidence>
<comment type="caution">
    <text evidence="6">The sequence shown here is derived from an EMBL/GenBank/DDBJ whole genome shotgun (WGS) entry which is preliminary data.</text>
</comment>
<dbReference type="AlphaFoldDB" id="A0A919L6Y1"/>
<dbReference type="InterPro" id="IPR036390">
    <property type="entry name" value="WH_DNA-bd_sf"/>
</dbReference>
<dbReference type="PANTHER" id="PTHR30136:SF35">
    <property type="entry name" value="HTH-TYPE TRANSCRIPTIONAL REGULATOR RV1719"/>
    <property type="match status" value="1"/>
</dbReference>
<feature type="domain" description="HTH iclR-type" evidence="4">
    <location>
        <begin position="11"/>
        <end position="72"/>
    </location>
</feature>
<keyword evidence="1" id="KW-0805">Transcription regulation</keyword>
<accession>A0A919L6Y1</accession>
<dbReference type="Pfam" id="PF09339">
    <property type="entry name" value="HTH_IclR"/>
    <property type="match status" value="1"/>
</dbReference>
<dbReference type="Proteomes" id="UP000603708">
    <property type="component" value="Unassembled WGS sequence"/>
</dbReference>
<dbReference type="GO" id="GO:0045892">
    <property type="term" value="P:negative regulation of DNA-templated transcription"/>
    <property type="evidence" value="ECO:0007669"/>
    <property type="project" value="TreeGrafter"/>
</dbReference>
<proteinExistence type="predicted"/>
<keyword evidence="2" id="KW-0238">DNA-binding</keyword>
<organism evidence="6 7">
    <name type="scientific">Streptomyces sulfonofaciens</name>
    <dbReference type="NCBI Taxonomy" id="68272"/>
    <lineage>
        <taxon>Bacteria</taxon>
        <taxon>Bacillati</taxon>
        <taxon>Actinomycetota</taxon>
        <taxon>Actinomycetes</taxon>
        <taxon>Kitasatosporales</taxon>
        <taxon>Streptomycetaceae</taxon>
        <taxon>Streptomyces</taxon>
    </lineage>
</organism>
<evidence type="ECO:0000313" key="7">
    <source>
        <dbReference type="Proteomes" id="UP000603708"/>
    </source>
</evidence>
<evidence type="ECO:0000256" key="1">
    <source>
        <dbReference type="ARBA" id="ARBA00023015"/>
    </source>
</evidence>
<keyword evidence="7" id="KW-1185">Reference proteome</keyword>
<dbReference type="PROSITE" id="PS51077">
    <property type="entry name" value="HTH_ICLR"/>
    <property type="match status" value="1"/>
</dbReference>
<dbReference type="PANTHER" id="PTHR30136">
    <property type="entry name" value="HELIX-TURN-HELIX TRANSCRIPTIONAL REGULATOR, ICLR FAMILY"/>
    <property type="match status" value="1"/>
</dbReference>
<dbReference type="InterPro" id="IPR005471">
    <property type="entry name" value="Tscrpt_reg_IclR_N"/>
</dbReference>
<dbReference type="PROSITE" id="PS51078">
    <property type="entry name" value="ICLR_ED"/>
    <property type="match status" value="1"/>
</dbReference>
<feature type="domain" description="IclR-ED" evidence="5">
    <location>
        <begin position="73"/>
        <end position="256"/>
    </location>
</feature>
<evidence type="ECO:0000259" key="5">
    <source>
        <dbReference type="PROSITE" id="PS51078"/>
    </source>
</evidence>
<dbReference type="SMART" id="SM00346">
    <property type="entry name" value="HTH_ICLR"/>
    <property type="match status" value="1"/>
</dbReference>
<dbReference type="GO" id="GO:0003677">
    <property type="term" value="F:DNA binding"/>
    <property type="evidence" value="ECO:0007669"/>
    <property type="project" value="UniProtKB-KW"/>
</dbReference>
<sequence>MSNTLHGSSSLSSVDNALRLLALLSDRRVLRVAEAADLLGVARSTAHRLLSSLRAHGFAVQDKANGAYRPGPVLIESGLAATGRIDIRQLAQPALEELRDRTRETVSLSILEGRDVRFADCIEGTRSVRVGLRTGKVMRAHCTAAGKALLAALPLVELHRRYPDGELEGQTEASVTSWAALEAELAEIRAGGLAYNREEGELGICAVAAAVRDVTGAPVAALAVVVPSGRMGTSPGLGAATLDAVRTFEERLHTVC</sequence>
<keyword evidence="3" id="KW-0804">Transcription</keyword>
<dbReference type="InterPro" id="IPR036388">
    <property type="entry name" value="WH-like_DNA-bd_sf"/>
</dbReference>
<gene>
    <name evidence="6" type="ORF">GCM10018793_57310</name>
</gene>
<reference evidence="6" key="2">
    <citation type="submission" date="2020-09" db="EMBL/GenBank/DDBJ databases">
        <authorList>
            <person name="Sun Q."/>
            <person name="Ohkuma M."/>
        </authorList>
    </citation>
    <scope>NUCLEOTIDE SEQUENCE</scope>
    <source>
        <strain evidence="6">JCM 5069</strain>
    </source>
</reference>
<dbReference type="InterPro" id="IPR014757">
    <property type="entry name" value="Tscrpt_reg_IclR_C"/>
</dbReference>
<evidence type="ECO:0008006" key="8">
    <source>
        <dbReference type="Google" id="ProtNLM"/>
    </source>
</evidence>